<dbReference type="OrthoDB" id="2213372at2759"/>
<comment type="caution">
    <text evidence="3">The sequence shown here is derived from an EMBL/GenBank/DDBJ whole genome shotgun (WGS) entry which is preliminary data.</text>
</comment>
<dbReference type="InterPro" id="IPR025951">
    <property type="entry name" value="GXWXG_dom"/>
</dbReference>
<evidence type="ECO:0008006" key="5">
    <source>
        <dbReference type="Google" id="ProtNLM"/>
    </source>
</evidence>
<accession>A0A2C5YIP9</accession>
<evidence type="ECO:0000259" key="1">
    <source>
        <dbReference type="Pfam" id="PF14231"/>
    </source>
</evidence>
<dbReference type="Gene3D" id="2.40.128.580">
    <property type="entry name" value="GXWXG domain"/>
    <property type="match status" value="1"/>
</dbReference>
<feature type="domain" description="GXWXG" evidence="1">
    <location>
        <begin position="25"/>
        <end position="86"/>
    </location>
</feature>
<dbReference type="EMBL" id="NJEU01001462">
    <property type="protein sequence ID" value="PHH66854.1"/>
    <property type="molecule type" value="Genomic_DNA"/>
</dbReference>
<gene>
    <name evidence="3" type="ORF">CDD82_1520</name>
</gene>
<dbReference type="InterPro" id="IPR025568">
    <property type="entry name" value="DUF4334"/>
</dbReference>
<keyword evidence="4" id="KW-1185">Reference proteome</keyword>
<dbReference type="Pfam" id="PF14231">
    <property type="entry name" value="GXWXG"/>
    <property type="match status" value="1"/>
</dbReference>
<name>A0A2C5YIP9_9HYPO</name>
<proteinExistence type="predicted"/>
<dbReference type="Proteomes" id="UP000224854">
    <property type="component" value="Unassembled WGS sequence"/>
</dbReference>
<evidence type="ECO:0000313" key="3">
    <source>
        <dbReference type="EMBL" id="PHH66854.1"/>
    </source>
</evidence>
<feature type="domain" description="DUF4334" evidence="2">
    <location>
        <begin position="95"/>
        <end position="152"/>
    </location>
</feature>
<protein>
    <recommendedName>
        <fullName evidence="5">GXWXG domain-containing protein</fullName>
    </recommendedName>
</protein>
<dbReference type="Pfam" id="PF14232">
    <property type="entry name" value="DUF4334"/>
    <property type="match status" value="1"/>
</dbReference>
<sequence>MSSPEETWINFMKQSGTIPPKEAAAVFSALKPIKPEFLTRGHGEWKGNHVNTGHPASKKLQDMNWVGKTFCSIEHVHPVVVKDQDGQRKPNLDWGGARLREVKYEDTVTAAMIYDNFAIIDLFHYVSEDMVAGIMDSKEFNKDGTFYFYLSRLS</sequence>
<dbReference type="AlphaFoldDB" id="A0A2C5YIP9"/>
<evidence type="ECO:0000259" key="2">
    <source>
        <dbReference type="Pfam" id="PF14232"/>
    </source>
</evidence>
<evidence type="ECO:0000313" key="4">
    <source>
        <dbReference type="Proteomes" id="UP000224854"/>
    </source>
</evidence>
<reference evidence="3 4" key="1">
    <citation type="submission" date="2017-06" db="EMBL/GenBank/DDBJ databases">
        <title>Ant-infecting Ophiocordyceps genomes reveal a high diversity of potential behavioral manipulation genes and a possible major role for enterotoxins.</title>
        <authorList>
            <person name="De Bekker C."/>
            <person name="Evans H.C."/>
            <person name="Brachmann A."/>
            <person name="Hughes D.P."/>
        </authorList>
    </citation>
    <scope>NUCLEOTIDE SEQUENCE [LARGE SCALE GENOMIC DNA]</scope>
    <source>
        <strain evidence="3 4">1348a</strain>
    </source>
</reference>
<organism evidence="3 4">
    <name type="scientific">Ophiocordyceps australis</name>
    <dbReference type="NCBI Taxonomy" id="1399860"/>
    <lineage>
        <taxon>Eukaryota</taxon>
        <taxon>Fungi</taxon>
        <taxon>Dikarya</taxon>
        <taxon>Ascomycota</taxon>
        <taxon>Pezizomycotina</taxon>
        <taxon>Sordariomycetes</taxon>
        <taxon>Hypocreomycetidae</taxon>
        <taxon>Hypocreales</taxon>
        <taxon>Ophiocordycipitaceae</taxon>
        <taxon>Ophiocordyceps</taxon>
    </lineage>
</organism>